<dbReference type="SUPFAM" id="SSF53187">
    <property type="entry name" value="Zn-dependent exopeptidases"/>
    <property type="match status" value="1"/>
</dbReference>
<gene>
    <name evidence="5" type="ORF">D6Z83_23350</name>
    <name evidence="6" type="ORF">EBE87_00305</name>
</gene>
<dbReference type="Pfam" id="PF07687">
    <property type="entry name" value="M20_dimer"/>
    <property type="match status" value="1"/>
</dbReference>
<dbReference type="GO" id="GO:0006508">
    <property type="term" value="P:proteolysis"/>
    <property type="evidence" value="ECO:0007669"/>
    <property type="project" value="UniProtKB-KW"/>
</dbReference>
<dbReference type="Proteomes" id="UP000278036">
    <property type="component" value="Unassembled WGS sequence"/>
</dbReference>
<dbReference type="GO" id="GO:0008233">
    <property type="term" value="F:peptidase activity"/>
    <property type="evidence" value="ECO:0007669"/>
    <property type="project" value="UniProtKB-KW"/>
</dbReference>
<sequence>MSRDAAIQGSLALLENGTFRTDLARRVAFRSESQNPASAAALDAYLTDEMVPLLREMGFGTEIVPNTVPNRGPFLIAKRVEDAALPTVLIYGHGDVVHGQDALWREGLSPWEIVEEGERWYGRGTADNKGQHSINLAALGEVLRTRGGRLGFNTTVLLEMGEESGSPGLAAICAARKEDLRADVLIASDGPRLAADTPTIFLGSRGAFNVGLELRARDRAHHSGNWGGVILNPGTVMANAIASMVDGNGRLKVEGLLPPPIPNSVRAALATLKVGGGETDPEIDADWGAEGLTPAERLFGWNTLEVLALGAGNADAPMNAVPAFAKATVQLRYVVGTDAANIVPAIRAHLDAHGFGMVQIVESDREAAPATRLDPDSPWVRWAVGSVKQTLGRAPTILPNLGGSLPNHVFADILGLPTLWVPHSYAACSQHAPDEHLLVPVVREGLAMMAGLFWDLGENAPSRVGENAPRA</sequence>
<evidence type="ECO:0000256" key="2">
    <source>
        <dbReference type="ARBA" id="ARBA00022723"/>
    </source>
</evidence>
<evidence type="ECO:0000313" key="7">
    <source>
        <dbReference type="Proteomes" id="UP000274097"/>
    </source>
</evidence>
<dbReference type="EMBL" id="RAQU01000223">
    <property type="protein sequence ID" value="RKK01756.1"/>
    <property type="molecule type" value="Genomic_DNA"/>
</dbReference>
<dbReference type="Proteomes" id="UP000274097">
    <property type="component" value="Unassembled WGS sequence"/>
</dbReference>
<keyword evidence="2" id="KW-0479">Metal-binding</keyword>
<comment type="caution">
    <text evidence="5">The sequence shown here is derived from an EMBL/GenBank/DDBJ whole genome shotgun (WGS) entry which is preliminary data.</text>
</comment>
<dbReference type="Gene3D" id="3.40.630.10">
    <property type="entry name" value="Zn peptidases"/>
    <property type="match status" value="1"/>
</dbReference>
<dbReference type="EMBL" id="RFLX01000001">
    <property type="protein sequence ID" value="RMI27350.1"/>
    <property type="molecule type" value="Genomic_DNA"/>
</dbReference>
<dbReference type="Pfam" id="PF01546">
    <property type="entry name" value="Peptidase_M20"/>
    <property type="match status" value="1"/>
</dbReference>
<dbReference type="NCBIfam" id="NF005478">
    <property type="entry name" value="PRK07079.1"/>
    <property type="match status" value="1"/>
</dbReference>
<keyword evidence="1" id="KW-0645">Protease</keyword>
<evidence type="ECO:0000313" key="8">
    <source>
        <dbReference type="Proteomes" id="UP000278036"/>
    </source>
</evidence>
<name>A0A3A9JDQ6_9PROT</name>
<evidence type="ECO:0000313" key="6">
    <source>
        <dbReference type="EMBL" id="RMI27350.1"/>
    </source>
</evidence>
<organism evidence="5 8">
    <name type="scientific">Teichococcus wenyumeiae</name>
    <dbReference type="NCBI Taxonomy" id="2478470"/>
    <lineage>
        <taxon>Bacteria</taxon>
        <taxon>Pseudomonadati</taxon>
        <taxon>Pseudomonadota</taxon>
        <taxon>Alphaproteobacteria</taxon>
        <taxon>Acetobacterales</taxon>
        <taxon>Roseomonadaceae</taxon>
        <taxon>Roseomonas</taxon>
    </lineage>
</organism>
<feature type="domain" description="Peptidase M20 dimerisation" evidence="4">
    <location>
        <begin position="210"/>
        <end position="354"/>
    </location>
</feature>
<dbReference type="RefSeq" id="WP_120640590.1">
    <property type="nucleotide sequence ID" value="NZ_RAQU01000223.1"/>
</dbReference>
<dbReference type="InterPro" id="IPR051458">
    <property type="entry name" value="Cyt/Met_Dipeptidase"/>
</dbReference>
<evidence type="ECO:0000259" key="4">
    <source>
        <dbReference type="Pfam" id="PF07687"/>
    </source>
</evidence>
<accession>A0A3A9JDQ6</accession>
<dbReference type="GO" id="GO:0046872">
    <property type="term" value="F:metal ion binding"/>
    <property type="evidence" value="ECO:0007669"/>
    <property type="project" value="UniProtKB-KW"/>
</dbReference>
<dbReference type="Gene3D" id="3.30.70.360">
    <property type="match status" value="1"/>
</dbReference>
<evidence type="ECO:0000313" key="5">
    <source>
        <dbReference type="EMBL" id="RKK01756.1"/>
    </source>
</evidence>
<dbReference type="AlphaFoldDB" id="A0A3A9JDQ6"/>
<dbReference type="InParanoid" id="A0A3A9JDQ6"/>
<dbReference type="InterPro" id="IPR002933">
    <property type="entry name" value="Peptidase_M20"/>
</dbReference>
<dbReference type="PANTHER" id="PTHR43270:SF12">
    <property type="entry name" value="SUCCINYL-DIAMINOPIMELATE DESUCCINYLASE"/>
    <property type="match status" value="1"/>
</dbReference>
<dbReference type="PANTHER" id="PTHR43270">
    <property type="entry name" value="BETA-ALA-HIS DIPEPTIDASE"/>
    <property type="match status" value="1"/>
</dbReference>
<dbReference type="OrthoDB" id="9761532at2"/>
<protein>
    <submittedName>
        <fullName evidence="5">M20 peptidase family dipeptidase</fullName>
    </submittedName>
    <submittedName>
        <fullName evidence="6">M20/M25/M40 family metallo-hydrolase</fullName>
    </submittedName>
</protein>
<evidence type="ECO:0000256" key="3">
    <source>
        <dbReference type="ARBA" id="ARBA00022801"/>
    </source>
</evidence>
<dbReference type="InterPro" id="IPR011650">
    <property type="entry name" value="Peptidase_M20_dimer"/>
</dbReference>
<keyword evidence="3" id="KW-0378">Hydrolase</keyword>
<proteinExistence type="predicted"/>
<keyword evidence="7" id="KW-1185">Reference proteome</keyword>
<reference evidence="5 8" key="1">
    <citation type="submission" date="2018-09" db="EMBL/GenBank/DDBJ databases">
        <title>Roseomonas sp. nov., isolated from feces of Tibetan antelopes in the Qinghai-Tibet plateau, China.</title>
        <authorList>
            <person name="Tian Z."/>
        </authorList>
    </citation>
    <scope>NUCLEOTIDE SEQUENCE [LARGE SCALE GENOMIC DNA]</scope>
    <source>
        <strain evidence="6 7">Z23</strain>
        <strain evidence="5 8">Z24</strain>
    </source>
</reference>
<evidence type="ECO:0000256" key="1">
    <source>
        <dbReference type="ARBA" id="ARBA00022670"/>
    </source>
</evidence>